<dbReference type="NCBIfam" id="TIGR00369">
    <property type="entry name" value="unchar_dom_1"/>
    <property type="match status" value="1"/>
</dbReference>
<dbReference type="Proteomes" id="UP000031980">
    <property type="component" value="Unassembled WGS sequence"/>
</dbReference>
<evidence type="ECO:0000256" key="2">
    <source>
        <dbReference type="ARBA" id="ARBA00022801"/>
    </source>
</evidence>
<organism evidence="4 5">
    <name type="scientific">Sanguibacteroides justesenii</name>
    <dbReference type="NCBI Taxonomy" id="1547597"/>
    <lineage>
        <taxon>Bacteria</taxon>
        <taxon>Pseudomonadati</taxon>
        <taxon>Bacteroidota</taxon>
        <taxon>Bacteroidia</taxon>
        <taxon>Bacteroidales</taxon>
        <taxon>Porphyromonadaceae</taxon>
        <taxon>Sanguibacteroides</taxon>
    </lineage>
</organism>
<name>A0A0C3NA03_9PORP</name>
<dbReference type="CDD" id="cd03443">
    <property type="entry name" value="PaaI_thioesterase"/>
    <property type="match status" value="1"/>
</dbReference>
<feature type="domain" description="Thioesterase" evidence="3">
    <location>
        <begin position="54"/>
        <end position="130"/>
    </location>
</feature>
<dbReference type="InterPro" id="IPR039298">
    <property type="entry name" value="ACOT13"/>
</dbReference>
<evidence type="ECO:0000313" key="4">
    <source>
        <dbReference type="EMBL" id="KIO42872.1"/>
    </source>
</evidence>
<dbReference type="InterPro" id="IPR006683">
    <property type="entry name" value="Thioestr_dom"/>
</dbReference>
<dbReference type="PANTHER" id="PTHR21660">
    <property type="entry name" value="THIOESTERASE SUPERFAMILY MEMBER-RELATED"/>
    <property type="match status" value="1"/>
</dbReference>
<dbReference type="Pfam" id="PF03061">
    <property type="entry name" value="4HBT"/>
    <property type="match status" value="1"/>
</dbReference>
<proteinExistence type="inferred from homology"/>
<comment type="caution">
    <text evidence="4">The sequence shown here is derived from an EMBL/GenBank/DDBJ whole genome shotgun (WGS) entry which is preliminary data.</text>
</comment>
<dbReference type="EMBL" id="JPIU01000049">
    <property type="protein sequence ID" value="KIO42872.1"/>
    <property type="molecule type" value="Genomic_DNA"/>
</dbReference>
<dbReference type="RefSeq" id="WP_041505509.1">
    <property type="nucleotide sequence ID" value="NZ_JPIU01000049.1"/>
</dbReference>
<dbReference type="GO" id="GO:0047617">
    <property type="term" value="F:fatty acyl-CoA hydrolase activity"/>
    <property type="evidence" value="ECO:0007669"/>
    <property type="project" value="InterPro"/>
</dbReference>
<dbReference type="SUPFAM" id="SSF54637">
    <property type="entry name" value="Thioesterase/thiol ester dehydrase-isomerase"/>
    <property type="match status" value="1"/>
</dbReference>
<keyword evidence="2" id="KW-0378">Hydrolase</keyword>
<comment type="similarity">
    <text evidence="1">Belongs to the thioesterase PaaI family.</text>
</comment>
<accession>A0A0C3NA03</accession>
<sequence>MERKKLYNAYEVHEGYYCFGCASANEYGLRCEFYEEGDYITCQWMPRPEFQGFFNVLHGGIQATLMDEIACWNVFAKVKSAGVTIEMNVKYRNTVYTDRGELLLRSKIVEQGSRLVKMHVELFNADGQLGSEADVVYRVFPEEVAAKRLGWTGIEAFYKENEER</sequence>
<keyword evidence="5" id="KW-1185">Reference proteome</keyword>
<protein>
    <submittedName>
        <fullName evidence="4">Phenylacetic acid degradation protein</fullName>
    </submittedName>
</protein>
<evidence type="ECO:0000256" key="1">
    <source>
        <dbReference type="ARBA" id="ARBA00008324"/>
    </source>
</evidence>
<dbReference type="PANTHER" id="PTHR21660:SF1">
    <property type="entry name" value="ACYL-COENZYME A THIOESTERASE 13"/>
    <property type="match status" value="1"/>
</dbReference>
<evidence type="ECO:0000313" key="5">
    <source>
        <dbReference type="Proteomes" id="UP000031980"/>
    </source>
</evidence>
<gene>
    <name evidence="4" type="ORF">BA92_13485</name>
</gene>
<reference evidence="4 5" key="1">
    <citation type="submission" date="2014-07" db="EMBL/GenBank/DDBJ databases">
        <title>Porphyromonadaceae bacterium OUH 308042 = ATCC BAA-2681 = DSM 28342 draft genome.</title>
        <authorList>
            <person name="Sydenham T.V."/>
            <person name="Hasman H."/>
            <person name="Justensen U.S."/>
        </authorList>
    </citation>
    <scope>NUCLEOTIDE SEQUENCE [LARGE SCALE GENOMIC DNA]</scope>
    <source>
        <strain evidence="4 5">OUH 308042</strain>
    </source>
</reference>
<dbReference type="AlphaFoldDB" id="A0A0C3NA03"/>
<dbReference type="Gene3D" id="3.10.129.10">
    <property type="entry name" value="Hotdog Thioesterase"/>
    <property type="match status" value="1"/>
</dbReference>
<dbReference type="InterPro" id="IPR029069">
    <property type="entry name" value="HotDog_dom_sf"/>
</dbReference>
<evidence type="ECO:0000259" key="3">
    <source>
        <dbReference type="Pfam" id="PF03061"/>
    </source>
</evidence>
<dbReference type="InterPro" id="IPR003736">
    <property type="entry name" value="PAAI_dom"/>
</dbReference>